<dbReference type="PANTHER" id="PTHR30329:SF21">
    <property type="entry name" value="LIPOPROTEIN YIAD-RELATED"/>
    <property type="match status" value="1"/>
</dbReference>
<feature type="domain" description="OmpA-like" evidence="2">
    <location>
        <begin position="182"/>
        <end position="305"/>
    </location>
</feature>
<dbReference type="CDD" id="cd07185">
    <property type="entry name" value="OmpA_C-like"/>
    <property type="match status" value="1"/>
</dbReference>
<dbReference type="Gene3D" id="3.30.1330.60">
    <property type="entry name" value="OmpA-like domain"/>
    <property type="match status" value="1"/>
</dbReference>
<evidence type="ECO:0000313" key="3">
    <source>
        <dbReference type="EMBL" id="VAW45610.1"/>
    </source>
</evidence>
<sequence length="317" mass="35364">MRKLVIFIAITSLAASCVVSKKQFDELLAEKVKMEADLLDMQTEILNLSYRKDSLEVALETAGINIENTENELTKTTTDLTNLQAEHDKLQTYYNNALNNSGKMTRDMKEQHERLLAMQETLEATNYNNKKLEDSLLIREAKVAELERIVNESQDAIKDLKGNLSAALLDFGKGDLTIEQKNGKIYVSLSEQLLFKSSSIQVDPKGVKALNQLASVLESTPDIHILIEGHTDNVPIAGKSKYLQDNWDLSVLRATSIVKILVKAGVNPVALTPAGRGENLPVITNDTPEHKAQNRRIEIIITPDLDKLFVILEQTNE</sequence>
<feature type="coiled-coil region" evidence="1">
    <location>
        <begin position="24"/>
        <end position="100"/>
    </location>
</feature>
<evidence type="ECO:0000259" key="2">
    <source>
        <dbReference type="PROSITE" id="PS51123"/>
    </source>
</evidence>
<dbReference type="SUPFAM" id="SSF103088">
    <property type="entry name" value="OmpA-like"/>
    <property type="match status" value="1"/>
</dbReference>
<accession>A0A3B0VZ43</accession>
<protein>
    <submittedName>
        <fullName evidence="3">OmpA domain protein</fullName>
    </submittedName>
</protein>
<proteinExistence type="predicted"/>
<name>A0A3B0VZ43_9ZZZZ</name>
<dbReference type="InterPro" id="IPR006665">
    <property type="entry name" value="OmpA-like"/>
</dbReference>
<dbReference type="InterPro" id="IPR036737">
    <property type="entry name" value="OmpA-like_sf"/>
</dbReference>
<organism evidence="3">
    <name type="scientific">hydrothermal vent metagenome</name>
    <dbReference type="NCBI Taxonomy" id="652676"/>
    <lineage>
        <taxon>unclassified sequences</taxon>
        <taxon>metagenomes</taxon>
        <taxon>ecological metagenomes</taxon>
    </lineage>
</organism>
<evidence type="ECO:0000256" key="1">
    <source>
        <dbReference type="SAM" id="Coils"/>
    </source>
</evidence>
<dbReference type="InterPro" id="IPR050330">
    <property type="entry name" value="Bact_OuterMem_StrucFunc"/>
</dbReference>
<gene>
    <name evidence="3" type="ORF">MNBD_GAMMA03-1877</name>
</gene>
<dbReference type="PANTHER" id="PTHR30329">
    <property type="entry name" value="STATOR ELEMENT OF FLAGELLAR MOTOR COMPLEX"/>
    <property type="match status" value="1"/>
</dbReference>
<reference evidence="3" key="1">
    <citation type="submission" date="2018-06" db="EMBL/GenBank/DDBJ databases">
        <authorList>
            <person name="Zhirakovskaya E."/>
        </authorList>
    </citation>
    <scope>NUCLEOTIDE SEQUENCE</scope>
</reference>
<dbReference type="AlphaFoldDB" id="A0A3B0VZ43"/>
<dbReference type="EMBL" id="UOFC01000064">
    <property type="protein sequence ID" value="VAW45610.1"/>
    <property type="molecule type" value="Genomic_DNA"/>
</dbReference>
<dbReference type="PROSITE" id="PS51257">
    <property type="entry name" value="PROKAR_LIPOPROTEIN"/>
    <property type="match status" value="1"/>
</dbReference>
<keyword evidence="1" id="KW-0175">Coiled coil</keyword>
<dbReference type="PROSITE" id="PS51123">
    <property type="entry name" value="OMPA_2"/>
    <property type="match status" value="1"/>
</dbReference>
<dbReference type="Pfam" id="PF00691">
    <property type="entry name" value="OmpA"/>
    <property type="match status" value="1"/>
</dbReference>
<dbReference type="Gene3D" id="1.10.287.1490">
    <property type="match status" value="1"/>
</dbReference>